<proteinExistence type="predicted"/>
<gene>
    <name evidence="2" type="ORF">LSH36_492g08019</name>
</gene>
<evidence type="ECO:0000256" key="1">
    <source>
        <dbReference type="SAM" id="MobiDB-lite"/>
    </source>
</evidence>
<organism evidence="2 3">
    <name type="scientific">Paralvinella palmiformis</name>
    <dbReference type="NCBI Taxonomy" id="53620"/>
    <lineage>
        <taxon>Eukaryota</taxon>
        <taxon>Metazoa</taxon>
        <taxon>Spiralia</taxon>
        <taxon>Lophotrochozoa</taxon>
        <taxon>Annelida</taxon>
        <taxon>Polychaeta</taxon>
        <taxon>Sedentaria</taxon>
        <taxon>Canalipalpata</taxon>
        <taxon>Terebellida</taxon>
        <taxon>Terebelliformia</taxon>
        <taxon>Alvinellidae</taxon>
        <taxon>Paralvinella</taxon>
    </lineage>
</organism>
<dbReference type="Gene3D" id="3.30.230.30">
    <property type="entry name" value="Impact, N-terminal domain"/>
    <property type="match status" value="1"/>
</dbReference>
<dbReference type="GO" id="GO:0005737">
    <property type="term" value="C:cytoplasm"/>
    <property type="evidence" value="ECO:0007669"/>
    <property type="project" value="TreeGrafter"/>
</dbReference>
<dbReference type="GO" id="GO:0140469">
    <property type="term" value="P:GCN2-mediated signaling"/>
    <property type="evidence" value="ECO:0007669"/>
    <property type="project" value="TreeGrafter"/>
</dbReference>
<dbReference type="GO" id="GO:0006446">
    <property type="term" value="P:regulation of translational initiation"/>
    <property type="evidence" value="ECO:0007669"/>
    <property type="project" value="TreeGrafter"/>
</dbReference>
<dbReference type="EMBL" id="JAODUP010000492">
    <property type="protein sequence ID" value="KAK2148540.1"/>
    <property type="molecule type" value="Genomic_DNA"/>
</dbReference>
<evidence type="ECO:0000313" key="2">
    <source>
        <dbReference type="EMBL" id="KAK2148540.1"/>
    </source>
</evidence>
<dbReference type="InterPro" id="IPR036956">
    <property type="entry name" value="Impact_N_sf"/>
</dbReference>
<dbReference type="PANTHER" id="PTHR16301:SF25">
    <property type="entry name" value="PROTEIN IMPACT"/>
    <property type="match status" value="1"/>
</dbReference>
<dbReference type="AlphaFoldDB" id="A0AAD9MWZ8"/>
<reference evidence="2" key="1">
    <citation type="journal article" date="2023" name="Mol. Biol. Evol.">
        <title>Third-Generation Sequencing Reveals the Adaptive Role of the Epigenome in Three Deep-Sea Polychaetes.</title>
        <authorList>
            <person name="Perez M."/>
            <person name="Aroh O."/>
            <person name="Sun Y."/>
            <person name="Lan Y."/>
            <person name="Juniper S.K."/>
            <person name="Young C.R."/>
            <person name="Angers B."/>
            <person name="Qian P.Y."/>
        </authorList>
    </citation>
    <scope>NUCLEOTIDE SEQUENCE</scope>
    <source>
        <strain evidence="2">P08H-3</strain>
    </source>
</reference>
<feature type="region of interest" description="Disordered" evidence="1">
    <location>
        <begin position="15"/>
        <end position="34"/>
    </location>
</feature>
<protein>
    <submittedName>
        <fullName evidence="2">Uncharacterized protein</fullName>
    </submittedName>
</protein>
<dbReference type="Proteomes" id="UP001208570">
    <property type="component" value="Unassembled WGS sequence"/>
</dbReference>
<evidence type="ECO:0000313" key="3">
    <source>
        <dbReference type="Proteomes" id="UP001208570"/>
    </source>
</evidence>
<name>A0AAD9MWZ8_9ANNE</name>
<dbReference type="InterPro" id="IPR023582">
    <property type="entry name" value="Impact"/>
</dbReference>
<comment type="caution">
    <text evidence="2">The sequence shown here is derived from an EMBL/GenBank/DDBJ whole genome shotgun (WGS) entry which is preliminary data.</text>
</comment>
<accession>A0AAD9MWZ8</accession>
<dbReference type="PANTHER" id="PTHR16301">
    <property type="entry name" value="IMPACT-RELATED"/>
    <property type="match status" value="1"/>
</dbReference>
<sequence length="208" mass="23304">MSVYPRGTVRLKDYDNASQTSVKGDSGIDIGKDSDLPAGEHSLQRIKLRYLASRQSHYIPRIRPLLLVYFGRPMARGRTDRNRLRETKHYIGERNQYALPEFKQKRQNPANKAHLANGILYVKGRLQSKFLTSTLSRVDSADENIPNVTIATGDKITDGGSTFTGYAADVTDIEDVSVVLEQSLKLDGIAAATHRIYAYRHKEVVEVA</sequence>
<keyword evidence="3" id="KW-1185">Reference proteome</keyword>